<organism evidence="6 7">
    <name type="scientific">Lepraria neglecta</name>
    <dbReference type="NCBI Taxonomy" id="209136"/>
    <lineage>
        <taxon>Eukaryota</taxon>
        <taxon>Fungi</taxon>
        <taxon>Dikarya</taxon>
        <taxon>Ascomycota</taxon>
        <taxon>Pezizomycotina</taxon>
        <taxon>Lecanoromycetes</taxon>
        <taxon>OSLEUM clade</taxon>
        <taxon>Lecanoromycetidae</taxon>
        <taxon>Lecanorales</taxon>
        <taxon>Lecanorineae</taxon>
        <taxon>Stereocaulaceae</taxon>
        <taxon>Lepraria</taxon>
    </lineage>
</organism>
<evidence type="ECO:0000259" key="5">
    <source>
        <dbReference type="SMART" id="SM00249"/>
    </source>
</evidence>
<feature type="compositionally biased region" description="Basic residues" evidence="4">
    <location>
        <begin position="80"/>
        <end position="91"/>
    </location>
</feature>
<dbReference type="Gene3D" id="3.30.40.10">
    <property type="entry name" value="Zinc/RING finger domain, C3HC4 (zinc finger)"/>
    <property type="match status" value="1"/>
</dbReference>
<accession>A0AAE0DJ07</accession>
<dbReference type="Proteomes" id="UP001276659">
    <property type="component" value="Unassembled WGS sequence"/>
</dbReference>
<dbReference type="InterPro" id="IPR001965">
    <property type="entry name" value="Znf_PHD"/>
</dbReference>
<dbReference type="GO" id="GO:0033557">
    <property type="term" value="C:Slx1-Slx4 complex"/>
    <property type="evidence" value="ECO:0007669"/>
    <property type="project" value="TreeGrafter"/>
</dbReference>
<dbReference type="EMBL" id="JASNWA010000008">
    <property type="protein sequence ID" value="KAK3171474.1"/>
    <property type="molecule type" value="Genomic_DNA"/>
</dbReference>
<dbReference type="GO" id="GO:0008821">
    <property type="term" value="F:crossover junction DNA endonuclease activity"/>
    <property type="evidence" value="ECO:0007669"/>
    <property type="project" value="TreeGrafter"/>
</dbReference>
<feature type="domain" description="Zinc finger PHD-type" evidence="5">
    <location>
        <begin position="211"/>
        <end position="268"/>
    </location>
</feature>
<evidence type="ECO:0000256" key="3">
    <source>
        <dbReference type="ARBA" id="ARBA00022833"/>
    </source>
</evidence>
<keyword evidence="7" id="KW-1185">Reference proteome</keyword>
<evidence type="ECO:0000313" key="7">
    <source>
        <dbReference type="Proteomes" id="UP001276659"/>
    </source>
</evidence>
<dbReference type="AlphaFoldDB" id="A0AAE0DJ07"/>
<evidence type="ECO:0000313" key="6">
    <source>
        <dbReference type="EMBL" id="KAK3171474.1"/>
    </source>
</evidence>
<name>A0AAE0DJ07_9LECA</name>
<comment type="caution">
    <text evidence="6">The sequence shown here is derived from an EMBL/GenBank/DDBJ whole genome shotgun (WGS) entry which is preliminary data.</text>
</comment>
<protein>
    <recommendedName>
        <fullName evidence="5">Zinc finger PHD-type domain-containing protein</fullName>
    </recommendedName>
</protein>
<dbReference type="InterPro" id="IPR050381">
    <property type="entry name" value="SLX1_endonuclease"/>
</dbReference>
<reference evidence="6" key="1">
    <citation type="submission" date="2022-11" db="EMBL/GenBank/DDBJ databases">
        <title>Chromosomal genome sequence assembly and mating type (MAT) locus characterization of the leprose asexual lichenized fungus Lepraria neglecta (Nyl.) Erichsen.</title>
        <authorList>
            <person name="Allen J.L."/>
            <person name="Pfeffer B."/>
        </authorList>
    </citation>
    <scope>NUCLEOTIDE SEQUENCE</scope>
    <source>
        <strain evidence="6">Allen 5258</strain>
    </source>
</reference>
<keyword evidence="1" id="KW-0479">Metal-binding</keyword>
<dbReference type="GO" id="GO:0000724">
    <property type="term" value="P:double-strand break repair via homologous recombination"/>
    <property type="evidence" value="ECO:0007669"/>
    <property type="project" value="TreeGrafter"/>
</dbReference>
<dbReference type="InterPro" id="IPR013083">
    <property type="entry name" value="Znf_RING/FYVE/PHD"/>
</dbReference>
<proteinExistence type="predicted"/>
<evidence type="ECO:0000256" key="2">
    <source>
        <dbReference type="ARBA" id="ARBA00022771"/>
    </source>
</evidence>
<dbReference type="SMART" id="SM00249">
    <property type="entry name" value="PHD"/>
    <property type="match status" value="1"/>
</dbReference>
<dbReference type="GO" id="GO:0008270">
    <property type="term" value="F:zinc ion binding"/>
    <property type="evidence" value="ECO:0007669"/>
    <property type="project" value="UniProtKB-KW"/>
</dbReference>
<dbReference type="PANTHER" id="PTHR20208">
    <property type="entry name" value="STRUCTURE-SPECIFIC ENDONUCLEASE SUBUNIT SLX1"/>
    <property type="match status" value="1"/>
</dbReference>
<feature type="region of interest" description="Disordered" evidence="4">
    <location>
        <begin position="74"/>
        <end position="94"/>
    </location>
</feature>
<dbReference type="Pfam" id="PF21202">
    <property type="entry name" value="SLX1_C"/>
    <property type="match status" value="1"/>
</dbReference>
<keyword evidence="3" id="KW-0862">Zinc</keyword>
<dbReference type="GO" id="GO:0017108">
    <property type="term" value="F:5'-flap endonuclease activity"/>
    <property type="evidence" value="ECO:0007669"/>
    <property type="project" value="TreeGrafter"/>
</dbReference>
<evidence type="ECO:0000256" key="1">
    <source>
        <dbReference type="ARBA" id="ARBA00022723"/>
    </source>
</evidence>
<keyword evidence="2" id="KW-0863">Zinc-finger</keyword>
<sequence>MCGVKRTSLDLEDGIIGRKPKLNVSSPDRLADVKMIRITLNLTANIFDEKLWAWQNTHVTKKITDEQRITIAETSDKVSRKTGRTRKRPVRPRTSLTDKLSNLHLLLRVLGFARWPLQVRFFCEDVYQKWQRWDKAVDGTLRSGTKIILDVKQGIETLEEGEAPVSIQAKAKRKRDALGKGGVDGLDVGYEALKSHVEKGICLLAEDEASRCAVCSKDIGVERRMALVCPREGCRTAFHMSCLATKFLEDDSLGNPIVPTSGRCPECKAELQWVDLVKEMSLRARGEKEVVQLMKKPRERNAKVLKISKAAAAAATSQAEVNDSEDINDTDAKEDIDRNVAFVADVEDDPLPDDWHFQVNDDDDMMSVTSATSGFWDSMDTASPSKVPVAAPRLKAVIEDSEWDDADVLD</sequence>
<evidence type="ECO:0000256" key="4">
    <source>
        <dbReference type="SAM" id="MobiDB-lite"/>
    </source>
</evidence>
<dbReference type="InterPro" id="IPR048749">
    <property type="entry name" value="SLX1_C"/>
</dbReference>
<dbReference type="PANTHER" id="PTHR20208:SF10">
    <property type="entry name" value="STRUCTURE-SPECIFIC ENDONUCLEASE SUBUNIT SLX1"/>
    <property type="match status" value="1"/>
</dbReference>
<gene>
    <name evidence="6" type="ORF">OEA41_003558</name>
</gene>